<evidence type="ECO:0000313" key="1">
    <source>
        <dbReference type="EMBL" id="MDO6964580.1"/>
    </source>
</evidence>
<keyword evidence="2" id="KW-1185">Reference proteome</keyword>
<dbReference type="RefSeq" id="WP_304376482.1">
    <property type="nucleotide sequence ID" value="NZ_JAUOZU010000007.1"/>
</dbReference>
<comment type="caution">
    <text evidence="1">The sequence shown here is derived from an EMBL/GenBank/DDBJ whole genome shotgun (WGS) entry which is preliminary data.</text>
</comment>
<dbReference type="Proteomes" id="UP001174932">
    <property type="component" value="Unassembled WGS sequence"/>
</dbReference>
<protein>
    <recommendedName>
        <fullName evidence="3">Transcriptional regulator</fullName>
    </recommendedName>
</protein>
<evidence type="ECO:0000313" key="2">
    <source>
        <dbReference type="Proteomes" id="UP001174932"/>
    </source>
</evidence>
<reference evidence="1" key="2">
    <citation type="submission" date="2023-07" db="EMBL/GenBank/DDBJ databases">
        <authorList>
            <person name="Shen H."/>
        </authorList>
    </citation>
    <scope>NUCLEOTIDE SEQUENCE</scope>
    <source>
        <strain evidence="1">TNR-22</strain>
    </source>
</reference>
<name>A0ABT8YLI7_9HYPH</name>
<reference evidence="1" key="1">
    <citation type="journal article" date="2015" name="Int. J. Syst. Evol. Microbiol.">
        <title>Rhizobium alvei sp. nov., isolated from a freshwater river.</title>
        <authorList>
            <person name="Sheu S.Y."/>
            <person name="Huang H.W."/>
            <person name="Young C.C."/>
            <person name="Chen W.M."/>
        </authorList>
    </citation>
    <scope>NUCLEOTIDE SEQUENCE</scope>
    <source>
        <strain evidence="1">TNR-22</strain>
    </source>
</reference>
<sequence>MTQTYSKARQEAEAAFGLEQTEFFARGQAMEALDSIASERDAKTMRLREARKAKELADGLSATANTVRKRTAKV</sequence>
<accession>A0ABT8YLI7</accession>
<proteinExistence type="predicted"/>
<dbReference type="EMBL" id="JAUOZU010000007">
    <property type="protein sequence ID" value="MDO6964580.1"/>
    <property type="molecule type" value="Genomic_DNA"/>
</dbReference>
<gene>
    <name evidence="1" type="ORF">Q4481_11485</name>
</gene>
<organism evidence="1 2">
    <name type="scientific">Rhizobium alvei</name>
    <dbReference type="NCBI Taxonomy" id="1132659"/>
    <lineage>
        <taxon>Bacteria</taxon>
        <taxon>Pseudomonadati</taxon>
        <taxon>Pseudomonadota</taxon>
        <taxon>Alphaproteobacteria</taxon>
        <taxon>Hyphomicrobiales</taxon>
        <taxon>Rhizobiaceae</taxon>
        <taxon>Rhizobium/Agrobacterium group</taxon>
        <taxon>Rhizobium</taxon>
    </lineage>
</organism>
<evidence type="ECO:0008006" key="3">
    <source>
        <dbReference type="Google" id="ProtNLM"/>
    </source>
</evidence>